<organism evidence="1 2">
    <name type="scientific">Dickeya aquatica</name>
    <dbReference type="NCBI Taxonomy" id="1401087"/>
    <lineage>
        <taxon>Bacteria</taxon>
        <taxon>Pseudomonadati</taxon>
        <taxon>Pseudomonadota</taxon>
        <taxon>Gammaproteobacteria</taxon>
        <taxon>Enterobacterales</taxon>
        <taxon>Pectobacteriaceae</taxon>
        <taxon>Dickeya</taxon>
    </lineage>
</organism>
<dbReference type="AlphaFoldDB" id="A0A375A8M6"/>
<name>A0A375A8M6_9GAMM</name>
<reference evidence="1 2" key="1">
    <citation type="submission" date="2016-09" db="EMBL/GenBank/DDBJ databases">
        <authorList>
            <person name="Reverchon S."/>
            <person name="Nasser W."/>
            <person name="Leonard S."/>
            <person name="Brochier C."/>
            <person name="Duprey A."/>
        </authorList>
    </citation>
    <scope>NUCLEOTIDE SEQUENCE [LARGE SCALE GENOMIC DNA]</scope>
    <source>
        <strain evidence="1 2">174/2</strain>
    </source>
</reference>
<evidence type="ECO:0000313" key="2">
    <source>
        <dbReference type="Proteomes" id="UP000294820"/>
    </source>
</evidence>
<evidence type="ECO:0000313" key="1">
    <source>
        <dbReference type="EMBL" id="SLM62383.1"/>
    </source>
</evidence>
<dbReference type="Proteomes" id="UP000294820">
    <property type="component" value="Chromosome 1"/>
</dbReference>
<protein>
    <submittedName>
        <fullName evidence="1">Uncharacterized protein</fullName>
    </submittedName>
</protein>
<gene>
    <name evidence="1" type="ORF">DAQ1742_01396</name>
</gene>
<accession>A0A375A8M6</accession>
<keyword evidence="2" id="KW-1185">Reference proteome</keyword>
<dbReference type="EMBL" id="LT615367">
    <property type="protein sequence ID" value="SLM62383.1"/>
    <property type="molecule type" value="Genomic_DNA"/>
</dbReference>
<dbReference type="KEGG" id="daq:DAQ1742_01396"/>
<sequence length="82" mass="9147">MAVDAFLFFTVGRSDGGMAGRHKQQGLPDAVSDPVGGDYRWLIFRDERLCGVLLFGRAAGLLNLRRFYLDCLVRNQTVGLKK</sequence>
<proteinExistence type="predicted"/>